<dbReference type="InterPro" id="IPR013196">
    <property type="entry name" value="HTH_11"/>
</dbReference>
<accession>A0A5D4S603</accession>
<dbReference type="Proteomes" id="UP000322997">
    <property type="component" value="Unassembled WGS sequence"/>
</dbReference>
<sequence length="309" mass="35388">MTVKKSTRLYHMIHYMNEVHHFTLADLMAEFNISKSTALRDMRDLEDLGVPFYSESGQHGGYRIIRERGLTKIDLTPQELLALLFALGSISQLPTIPFNATYDGIYRKIISHSRVEQKEEINRFLGKFQYFNRSGQSTIPHFEKMVQASFSQQISMIHYHGRSLTSPYSVVGFLFKNNKWYAVVLDIQTNRVHLFSMEKIEGVELTDEVADTGGVTLENFTQYMNTGDLEIMVQCTERGLSDLSSYLWAEQKVINQDGRILFTSTIHPGDIPFIAKLLTRSGREVKVLSPPELVEAVKKELSFSLAQYQ</sequence>
<dbReference type="PROSITE" id="PS52050">
    <property type="entry name" value="WYL"/>
    <property type="match status" value="1"/>
</dbReference>
<dbReference type="Gene3D" id="1.10.10.10">
    <property type="entry name" value="Winged helix-like DNA-binding domain superfamily/Winged helix DNA-binding domain"/>
    <property type="match status" value="1"/>
</dbReference>
<proteinExistence type="predicted"/>
<dbReference type="InterPro" id="IPR051534">
    <property type="entry name" value="CBASS_pafABC_assoc_protein"/>
</dbReference>
<protein>
    <submittedName>
        <fullName evidence="3">WYL domain-containing protein</fullName>
    </submittedName>
</protein>
<dbReference type="InterPro" id="IPR036390">
    <property type="entry name" value="WH_DNA-bd_sf"/>
</dbReference>
<dbReference type="InterPro" id="IPR036388">
    <property type="entry name" value="WH-like_DNA-bd_sf"/>
</dbReference>
<dbReference type="EMBL" id="VTEQ01000001">
    <property type="protein sequence ID" value="TYS57182.1"/>
    <property type="molecule type" value="Genomic_DNA"/>
</dbReference>
<dbReference type="InterPro" id="IPR057727">
    <property type="entry name" value="WCX_dom"/>
</dbReference>
<dbReference type="SUPFAM" id="SSF46785">
    <property type="entry name" value="Winged helix' DNA-binding domain"/>
    <property type="match status" value="1"/>
</dbReference>
<comment type="caution">
    <text evidence="3">The sequence shown here is derived from an EMBL/GenBank/DDBJ whole genome shotgun (WGS) entry which is preliminary data.</text>
</comment>
<dbReference type="PANTHER" id="PTHR34580:SF9">
    <property type="entry name" value="SLL5097 PROTEIN"/>
    <property type="match status" value="1"/>
</dbReference>
<evidence type="ECO:0000259" key="1">
    <source>
        <dbReference type="Pfam" id="PF08279"/>
    </source>
</evidence>
<reference evidence="3 4" key="1">
    <citation type="submission" date="2019-08" db="EMBL/GenBank/DDBJ databases">
        <title>Bacillus genomes from the desert of Cuatro Cienegas, Coahuila.</title>
        <authorList>
            <person name="Olmedo-Alvarez G."/>
        </authorList>
    </citation>
    <scope>NUCLEOTIDE SEQUENCE [LARGE SCALE GENOMIC DNA]</scope>
    <source>
        <strain evidence="3 4">CH108_3D</strain>
    </source>
</reference>
<organism evidence="3 4">
    <name type="scientific">Rossellomorea marisflavi</name>
    <dbReference type="NCBI Taxonomy" id="189381"/>
    <lineage>
        <taxon>Bacteria</taxon>
        <taxon>Bacillati</taxon>
        <taxon>Bacillota</taxon>
        <taxon>Bacilli</taxon>
        <taxon>Bacillales</taxon>
        <taxon>Bacillaceae</taxon>
        <taxon>Rossellomorea</taxon>
    </lineage>
</organism>
<evidence type="ECO:0000313" key="4">
    <source>
        <dbReference type="Proteomes" id="UP000322997"/>
    </source>
</evidence>
<evidence type="ECO:0000259" key="2">
    <source>
        <dbReference type="Pfam" id="PF25583"/>
    </source>
</evidence>
<dbReference type="AlphaFoldDB" id="A0A5D4S603"/>
<gene>
    <name evidence="3" type="ORF">FZC83_06365</name>
</gene>
<evidence type="ECO:0000313" key="3">
    <source>
        <dbReference type="EMBL" id="TYS57182.1"/>
    </source>
</evidence>
<dbReference type="Pfam" id="PF08279">
    <property type="entry name" value="HTH_11"/>
    <property type="match status" value="1"/>
</dbReference>
<dbReference type="PANTHER" id="PTHR34580">
    <property type="match status" value="1"/>
</dbReference>
<dbReference type="Pfam" id="PF25583">
    <property type="entry name" value="WCX"/>
    <property type="match status" value="1"/>
</dbReference>
<name>A0A5D4S603_9BACI</name>
<feature type="domain" description="Helix-turn-helix type 11" evidence="1">
    <location>
        <begin position="13"/>
        <end position="63"/>
    </location>
</feature>
<feature type="domain" description="WCX" evidence="2">
    <location>
        <begin position="235"/>
        <end position="301"/>
    </location>
</feature>